<dbReference type="PROSITE" id="PS51000">
    <property type="entry name" value="HTH_DEOR_2"/>
    <property type="match status" value="1"/>
</dbReference>
<dbReference type="InterPro" id="IPR036388">
    <property type="entry name" value="WH-like_DNA-bd_sf"/>
</dbReference>
<dbReference type="PANTHER" id="PTHR30363:SF44">
    <property type="entry name" value="AGA OPERON TRANSCRIPTIONAL REPRESSOR-RELATED"/>
    <property type="match status" value="1"/>
</dbReference>
<accession>A0A089LL12</accession>
<reference evidence="5" key="1">
    <citation type="submission" date="2014-08" db="EMBL/GenBank/DDBJ databases">
        <title>Comparative genomics of the Paenibacillus odorifer group.</title>
        <authorList>
            <person name="den Bakker H.C."/>
            <person name="Tsai Y.-C.Y.-C."/>
            <person name="Martin N."/>
            <person name="Korlach J."/>
            <person name="Wiedmann M."/>
        </authorList>
    </citation>
    <scope>NUCLEOTIDE SEQUENCE [LARGE SCALE GENOMIC DNA]</scope>
    <source>
        <strain evidence="5">DSM 13188</strain>
    </source>
</reference>
<gene>
    <name evidence="5" type="ORF">PBOR_24980</name>
</gene>
<evidence type="ECO:0000256" key="2">
    <source>
        <dbReference type="ARBA" id="ARBA00023125"/>
    </source>
</evidence>
<name>A0A089LL12_PAEBO</name>
<dbReference type="InterPro" id="IPR036390">
    <property type="entry name" value="WH_DNA-bd_sf"/>
</dbReference>
<dbReference type="SMART" id="SM01134">
    <property type="entry name" value="DeoRC"/>
    <property type="match status" value="1"/>
</dbReference>
<dbReference type="InterPro" id="IPR001034">
    <property type="entry name" value="DeoR_HTH"/>
</dbReference>
<dbReference type="SUPFAM" id="SSF100950">
    <property type="entry name" value="NagB/RpiA/CoA transferase-like"/>
    <property type="match status" value="1"/>
</dbReference>
<dbReference type="EMBL" id="CP009285">
    <property type="protein sequence ID" value="AIQ59843.1"/>
    <property type="molecule type" value="Genomic_DNA"/>
</dbReference>
<evidence type="ECO:0000256" key="3">
    <source>
        <dbReference type="ARBA" id="ARBA00023163"/>
    </source>
</evidence>
<evidence type="ECO:0000259" key="4">
    <source>
        <dbReference type="PROSITE" id="PS51000"/>
    </source>
</evidence>
<dbReference type="PRINTS" id="PR00037">
    <property type="entry name" value="HTHLACR"/>
</dbReference>
<dbReference type="GO" id="GO:0003677">
    <property type="term" value="F:DNA binding"/>
    <property type="evidence" value="ECO:0007669"/>
    <property type="project" value="UniProtKB-KW"/>
</dbReference>
<dbReference type="Gene3D" id="1.10.10.10">
    <property type="entry name" value="Winged helix-like DNA-binding domain superfamily/Winged helix DNA-binding domain"/>
    <property type="match status" value="1"/>
</dbReference>
<dbReference type="PANTHER" id="PTHR30363">
    <property type="entry name" value="HTH-TYPE TRANSCRIPTIONAL REGULATOR SRLR-RELATED"/>
    <property type="match status" value="1"/>
</dbReference>
<evidence type="ECO:0000313" key="5">
    <source>
        <dbReference type="EMBL" id="AIQ59843.1"/>
    </source>
</evidence>
<dbReference type="Pfam" id="PF00455">
    <property type="entry name" value="DeoRC"/>
    <property type="match status" value="1"/>
</dbReference>
<evidence type="ECO:0000313" key="6">
    <source>
        <dbReference type="Proteomes" id="UP000029518"/>
    </source>
</evidence>
<dbReference type="KEGG" id="pbd:PBOR_24980"/>
<dbReference type="Pfam" id="PF08220">
    <property type="entry name" value="HTH_DeoR"/>
    <property type="match status" value="1"/>
</dbReference>
<dbReference type="OrthoDB" id="9797223at2"/>
<dbReference type="CDD" id="cd00090">
    <property type="entry name" value="HTH_ARSR"/>
    <property type="match status" value="1"/>
</dbReference>
<organism evidence="5 6">
    <name type="scientific">Paenibacillus borealis</name>
    <dbReference type="NCBI Taxonomy" id="160799"/>
    <lineage>
        <taxon>Bacteria</taxon>
        <taxon>Bacillati</taxon>
        <taxon>Bacillota</taxon>
        <taxon>Bacilli</taxon>
        <taxon>Bacillales</taxon>
        <taxon>Paenibacillaceae</taxon>
        <taxon>Paenibacillus</taxon>
    </lineage>
</organism>
<dbReference type="Gene3D" id="3.40.50.1360">
    <property type="match status" value="1"/>
</dbReference>
<dbReference type="HOGENOM" id="CLU_060699_1_4_9"/>
<keyword evidence="6" id="KW-1185">Reference proteome</keyword>
<dbReference type="Proteomes" id="UP000029518">
    <property type="component" value="Chromosome"/>
</dbReference>
<dbReference type="SMART" id="SM00420">
    <property type="entry name" value="HTH_DEOR"/>
    <property type="match status" value="1"/>
</dbReference>
<dbReference type="InterPro" id="IPR037171">
    <property type="entry name" value="NagB/RpiA_transferase-like"/>
</dbReference>
<dbReference type="SUPFAM" id="SSF46785">
    <property type="entry name" value="Winged helix' DNA-binding domain"/>
    <property type="match status" value="1"/>
</dbReference>
<protein>
    <submittedName>
        <fullName evidence="5">DeoR faimly transcriptional regulator</fullName>
    </submittedName>
</protein>
<keyword evidence="3" id="KW-0804">Transcription</keyword>
<dbReference type="GO" id="GO:0003700">
    <property type="term" value="F:DNA-binding transcription factor activity"/>
    <property type="evidence" value="ECO:0007669"/>
    <property type="project" value="InterPro"/>
</dbReference>
<dbReference type="AlphaFoldDB" id="A0A089LL12"/>
<dbReference type="InterPro" id="IPR014036">
    <property type="entry name" value="DeoR-like_C"/>
</dbReference>
<dbReference type="InterPro" id="IPR011991">
    <property type="entry name" value="ArsR-like_HTH"/>
</dbReference>
<dbReference type="InterPro" id="IPR050313">
    <property type="entry name" value="Carb_Metab_HTH_regulators"/>
</dbReference>
<dbReference type="InterPro" id="IPR018356">
    <property type="entry name" value="Tscrpt_reg_HTH_DeoR_CS"/>
</dbReference>
<keyword evidence="2" id="KW-0238">DNA-binding</keyword>
<sequence>MLQVRGVKRMFEEERKLSILQFIENHTRASVQELSQELSVSESTVRRDLKELEEARLLKRTHGGAVSLQSVNFEAAVPDKEDRFLDEKLRIARKAVEMIEEGDAILLDGGTTTLQIARALKSFRNLKVITNSIMALNELKDSRHIEVSITGGMLRPDTMAFVGPMTERSLDMVRVDKAFLGTNGLDIREGITTPNMLEAATKRKMISVAKQTILLADHSKIGQISFCKVADLQEMDHCILDTDTPDNFRRELEKMDVDYTIV</sequence>
<dbReference type="PROSITE" id="PS00894">
    <property type="entry name" value="HTH_DEOR_1"/>
    <property type="match status" value="1"/>
</dbReference>
<evidence type="ECO:0000256" key="1">
    <source>
        <dbReference type="ARBA" id="ARBA00023015"/>
    </source>
</evidence>
<keyword evidence="1" id="KW-0805">Transcription regulation</keyword>
<proteinExistence type="predicted"/>
<feature type="domain" description="HTH deoR-type" evidence="4">
    <location>
        <begin position="12"/>
        <end position="67"/>
    </location>
</feature>